<organism evidence="3 4">
    <name type="scientific">Planotetraspora thailandica</name>
    <dbReference type="NCBI Taxonomy" id="487172"/>
    <lineage>
        <taxon>Bacteria</taxon>
        <taxon>Bacillati</taxon>
        <taxon>Actinomycetota</taxon>
        <taxon>Actinomycetes</taxon>
        <taxon>Streptosporangiales</taxon>
        <taxon>Streptosporangiaceae</taxon>
        <taxon>Planotetraspora</taxon>
    </lineage>
</organism>
<dbReference type="SUPFAM" id="SSF46955">
    <property type="entry name" value="Putative DNA-binding domain"/>
    <property type="match status" value="1"/>
</dbReference>
<dbReference type="InterPro" id="IPR047057">
    <property type="entry name" value="MerR_fam"/>
</dbReference>
<name>A0A8J3V2G4_9ACTN</name>
<comment type="caution">
    <text evidence="3">The sequence shown here is derived from an EMBL/GenBank/DDBJ whole genome shotgun (WGS) entry which is preliminary data.</text>
</comment>
<dbReference type="AlphaFoldDB" id="A0A8J3V2G4"/>
<reference evidence="3" key="1">
    <citation type="submission" date="2021-01" db="EMBL/GenBank/DDBJ databases">
        <title>Whole genome shotgun sequence of Planotetraspora thailandica NBRC 104271.</title>
        <authorList>
            <person name="Komaki H."/>
            <person name="Tamura T."/>
        </authorList>
    </citation>
    <scope>NUCLEOTIDE SEQUENCE</scope>
    <source>
        <strain evidence="3">NBRC 104271</strain>
    </source>
</reference>
<proteinExistence type="predicted"/>
<dbReference type="GO" id="GO:0003700">
    <property type="term" value="F:DNA-binding transcription factor activity"/>
    <property type="evidence" value="ECO:0007669"/>
    <property type="project" value="InterPro"/>
</dbReference>
<dbReference type="PANTHER" id="PTHR30204:SF97">
    <property type="entry name" value="MERR FAMILY REGULATORY PROTEIN"/>
    <property type="match status" value="1"/>
</dbReference>
<dbReference type="InterPro" id="IPR000551">
    <property type="entry name" value="MerR-type_HTH_dom"/>
</dbReference>
<feature type="domain" description="HTH merR-type" evidence="2">
    <location>
        <begin position="3"/>
        <end position="73"/>
    </location>
</feature>
<accession>A0A8J3V2G4</accession>
<evidence type="ECO:0000256" key="1">
    <source>
        <dbReference type="ARBA" id="ARBA00023125"/>
    </source>
</evidence>
<dbReference type="InterPro" id="IPR009061">
    <property type="entry name" value="DNA-bd_dom_put_sf"/>
</dbReference>
<dbReference type="SMART" id="SM00422">
    <property type="entry name" value="HTH_MERR"/>
    <property type="match status" value="1"/>
</dbReference>
<protein>
    <submittedName>
        <fullName evidence="3">MerR family transcriptional regulator</fullName>
    </submittedName>
</protein>
<dbReference type="PANTHER" id="PTHR30204">
    <property type="entry name" value="REDOX-CYCLING DRUG-SENSING TRANSCRIPTIONAL ACTIVATOR SOXR"/>
    <property type="match status" value="1"/>
</dbReference>
<dbReference type="EMBL" id="BOOR01000034">
    <property type="protein sequence ID" value="GII56233.1"/>
    <property type="molecule type" value="Genomic_DNA"/>
</dbReference>
<sequence>MNLVPIGEFARLSRLSPKALRLYAALGLLVPASVDPDSGYRRYAVAQLEQARLVASLRRIGVPLARIRVIVDLDAETASRHVAAFWAEIEAEHAARRELAGHLVDLLKGKVPAVHEVSLRDIPARRILSLIRHVHNDGLLGVAREFTGRFRGGSLPLLPGVAGAPFVVHHGEVSQDSDGPIEWCWPVPEEQAATLAARFPDLTLRTENAHQEAYIAQGTATQPMIALDTLTAWAAEHGHRPAAGVRQIYLHSPAGSSCEFAVPLR</sequence>
<dbReference type="GO" id="GO:0003677">
    <property type="term" value="F:DNA binding"/>
    <property type="evidence" value="ECO:0007669"/>
    <property type="project" value="UniProtKB-KW"/>
</dbReference>
<dbReference type="PROSITE" id="PS50937">
    <property type="entry name" value="HTH_MERR_2"/>
    <property type="match status" value="1"/>
</dbReference>
<keyword evidence="1" id="KW-0238">DNA-binding</keyword>
<evidence type="ECO:0000259" key="2">
    <source>
        <dbReference type="PROSITE" id="PS50937"/>
    </source>
</evidence>
<dbReference type="RefSeq" id="WP_203946386.1">
    <property type="nucleotide sequence ID" value="NZ_BOOR01000034.1"/>
</dbReference>
<dbReference type="CDD" id="cd01107">
    <property type="entry name" value="HTH_BmrR"/>
    <property type="match status" value="1"/>
</dbReference>
<dbReference type="Gene3D" id="1.10.1660.10">
    <property type="match status" value="1"/>
</dbReference>
<gene>
    <name evidence="3" type="ORF">Pth03_46220</name>
</gene>
<evidence type="ECO:0000313" key="3">
    <source>
        <dbReference type="EMBL" id="GII56233.1"/>
    </source>
</evidence>
<keyword evidence="4" id="KW-1185">Reference proteome</keyword>
<dbReference type="Proteomes" id="UP000605992">
    <property type="component" value="Unassembled WGS sequence"/>
</dbReference>
<evidence type="ECO:0000313" key="4">
    <source>
        <dbReference type="Proteomes" id="UP000605992"/>
    </source>
</evidence>
<dbReference type="Gene3D" id="3.20.80.10">
    <property type="entry name" value="Regulatory factor, effector binding domain"/>
    <property type="match status" value="1"/>
</dbReference>
<dbReference type="Pfam" id="PF00376">
    <property type="entry name" value="MerR"/>
    <property type="match status" value="1"/>
</dbReference>
<dbReference type="InterPro" id="IPR011256">
    <property type="entry name" value="Reg_factor_effector_dom_sf"/>
</dbReference>